<organism evidence="1">
    <name type="scientific">Zea mays</name>
    <name type="common">Maize</name>
    <dbReference type="NCBI Taxonomy" id="4577"/>
    <lineage>
        <taxon>Eukaryota</taxon>
        <taxon>Viridiplantae</taxon>
        <taxon>Streptophyta</taxon>
        <taxon>Embryophyta</taxon>
        <taxon>Tracheophyta</taxon>
        <taxon>Spermatophyta</taxon>
        <taxon>Magnoliopsida</taxon>
        <taxon>Liliopsida</taxon>
        <taxon>Poales</taxon>
        <taxon>Poaceae</taxon>
        <taxon>PACMAD clade</taxon>
        <taxon>Panicoideae</taxon>
        <taxon>Andropogonodae</taxon>
        <taxon>Andropogoneae</taxon>
        <taxon>Tripsacinae</taxon>
        <taxon>Zea</taxon>
    </lineage>
</organism>
<name>A0A1D6EE77_MAIZE</name>
<reference evidence="1" key="1">
    <citation type="submission" date="2015-12" db="EMBL/GenBank/DDBJ databases">
        <title>Update maize B73 reference genome by single molecule sequencing technologies.</title>
        <authorList>
            <consortium name="Maize Genome Sequencing Project"/>
            <person name="Ware D."/>
        </authorList>
    </citation>
    <scope>NUCLEOTIDE SEQUENCE [LARGE SCALE GENOMIC DNA]</scope>
    <source>
        <tissue evidence="1">Seedling</tissue>
    </source>
</reference>
<dbReference type="Pfam" id="PF18151">
    <property type="entry name" value="DUF5601"/>
    <property type="match status" value="1"/>
</dbReference>
<dbReference type="InterPro" id="IPR003123">
    <property type="entry name" value="VPS9"/>
</dbReference>
<dbReference type="EMBL" id="CM007648">
    <property type="protein sequence ID" value="ONM18530.1"/>
    <property type="molecule type" value="Genomic_DNA"/>
</dbReference>
<dbReference type="PROSITE" id="PS51205">
    <property type="entry name" value="VPS9"/>
    <property type="match status" value="1"/>
</dbReference>
<dbReference type="ExpressionAtlas" id="A0A1D6EE77">
    <property type="expression patterns" value="baseline and differential"/>
</dbReference>
<dbReference type="InterPro" id="IPR041545">
    <property type="entry name" value="DUF5601"/>
</dbReference>
<dbReference type="Pfam" id="PF02204">
    <property type="entry name" value="VPS9"/>
    <property type="match status" value="1"/>
</dbReference>
<proteinExistence type="predicted"/>
<gene>
    <name evidence="1" type="ORF">ZEAMMB73_Zm00001d004146</name>
</gene>
<dbReference type="PANTHER" id="PTHR23101:SF63">
    <property type="entry name" value="VACUOLAR PROTEIN SORTING-ASSOCIATED PROTEIN 9A-LIKE ISOFORM X1"/>
    <property type="match status" value="1"/>
</dbReference>
<dbReference type="InterPro" id="IPR037191">
    <property type="entry name" value="VPS9_dom_sf"/>
</dbReference>
<accession>A0A1D6EE77</accession>
<dbReference type="Gene3D" id="1.10.246.120">
    <property type="match status" value="1"/>
</dbReference>
<dbReference type="GO" id="GO:0005085">
    <property type="term" value="F:guanyl-nucleotide exchange factor activity"/>
    <property type="evidence" value="ECO:0007669"/>
    <property type="project" value="InterPro"/>
</dbReference>
<dbReference type="AlphaFoldDB" id="A0A1D6EE77"/>
<dbReference type="PANTHER" id="PTHR23101">
    <property type="entry name" value="RAB GDP/GTP EXCHANGE FACTOR"/>
    <property type="match status" value="1"/>
</dbReference>
<dbReference type="Gene3D" id="1.20.1050.80">
    <property type="entry name" value="VPS9 domain"/>
    <property type="match status" value="1"/>
</dbReference>
<dbReference type="GO" id="GO:0016192">
    <property type="term" value="P:vesicle-mediated transport"/>
    <property type="evidence" value="ECO:0007669"/>
    <property type="project" value="InterPro"/>
</dbReference>
<dbReference type="InterPro" id="IPR045046">
    <property type="entry name" value="Vps9-like"/>
</dbReference>
<evidence type="ECO:0000313" key="1">
    <source>
        <dbReference type="EMBL" id="ONM18530.1"/>
    </source>
</evidence>
<dbReference type="SUPFAM" id="SSF109993">
    <property type="entry name" value="VPS9 domain"/>
    <property type="match status" value="1"/>
</dbReference>
<sequence>MDKKEDGPGSQCGHTLTAVPLSAGSFLVSFSFHTANAEEDDSKVQAFLAEMESSIRDPSLRANATDQEIDHALEGLEKYVMTKLFDRTFGTSTEDAISDMDISEKIGLLQQFVKPHHSDIPKVLHNEPSWLVTHSELEASTMRFQSLMLAISSKDGSNWCISCFNSILAVKELQNINSFKAPREKLLCIMSCYQVINNLLLNISMSNDRTLSGVDEFLPILICYYQGKQLLVLATVYSFYFFLLVRCN</sequence>
<protein>
    <submittedName>
        <fullName evidence="1">Vacuolar protein sorting-associated protein 9A</fullName>
    </submittedName>
</protein>